<organism evidence="1 2">
    <name type="scientific">Alligator mississippiensis</name>
    <name type="common">American alligator</name>
    <dbReference type="NCBI Taxonomy" id="8496"/>
    <lineage>
        <taxon>Eukaryota</taxon>
        <taxon>Metazoa</taxon>
        <taxon>Chordata</taxon>
        <taxon>Craniata</taxon>
        <taxon>Vertebrata</taxon>
        <taxon>Euteleostomi</taxon>
        <taxon>Archelosauria</taxon>
        <taxon>Archosauria</taxon>
        <taxon>Crocodylia</taxon>
        <taxon>Alligatoridae</taxon>
        <taxon>Alligatorinae</taxon>
        <taxon>Alligator</taxon>
    </lineage>
</organism>
<name>A0A151P2Z4_ALLMI</name>
<protein>
    <submittedName>
        <fullName evidence="1">Uncharacterized protein</fullName>
    </submittedName>
</protein>
<keyword evidence="2" id="KW-1185">Reference proteome</keyword>
<sequence>MERAAQKSLLLPGPHPKTCRPPGSCLLPCSKPLPGKKSSITSCCQEPLAQPPPWVCCHQPGPRPLAPAPHVELELPGEAPGLDIGHAGPQRCQPEGKLLTLEDHWVLLPCWASPQPTAVAAA</sequence>
<gene>
    <name evidence="1" type="ORF">Y1Q_0013506</name>
</gene>
<reference evidence="1 2" key="1">
    <citation type="journal article" date="2012" name="Genome Biol.">
        <title>Sequencing three crocodilian genomes to illuminate the evolution of archosaurs and amniotes.</title>
        <authorList>
            <person name="St John J.A."/>
            <person name="Braun E.L."/>
            <person name="Isberg S.R."/>
            <person name="Miles L.G."/>
            <person name="Chong A.Y."/>
            <person name="Gongora J."/>
            <person name="Dalzell P."/>
            <person name="Moran C."/>
            <person name="Bed'hom B."/>
            <person name="Abzhanov A."/>
            <person name="Burgess S.C."/>
            <person name="Cooksey A.M."/>
            <person name="Castoe T.A."/>
            <person name="Crawford N.G."/>
            <person name="Densmore L.D."/>
            <person name="Drew J.C."/>
            <person name="Edwards S.V."/>
            <person name="Faircloth B.C."/>
            <person name="Fujita M.K."/>
            <person name="Greenwold M.J."/>
            <person name="Hoffmann F.G."/>
            <person name="Howard J.M."/>
            <person name="Iguchi T."/>
            <person name="Janes D.E."/>
            <person name="Khan S.Y."/>
            <person name="Kohno S."/>
            <person name="de Koning A.J."/>
            <person name="Lance S.L."/>
            <person name="McCarthy F.M."/>
            <person name="McCormack J.E."/>
            <person name="Merchant M.E."/>
            <person name="Peterson D.G."/>
            <person name="Pollock D.D."/>
            <person name="Pourmand N."/>
            <person name="Raney B.J."/>
            <person name="Roessler K.A."/>
            <person name="Sanford J.R."/>
            <person name="Sawyer R.H."/>
            <person name="Schmidt C.J."/>
            <person name="Triplett E.W."/>
            <person name="Tuberville T.D."/>
            <person name="Venegas-Anaya M."/>
            <person name="Howard J.T."/>
            <person name="Jarvis E.D."/>
            <person name="Guillette L.J.Jr."/>
            <person name="Glenn T.C."/>
            <person name="Green R.E."/>
            <person name="Ray D.A."/>
        </authorList>
    </citation>
    <scope>NUCLEOTIDE SEQUENCE [LARGE SCALE GENOMIC DNA]</scope>
    <source>
        <strain evidence="1">KSC_2009_1</strain>
    </source>
</reference>
<proteinExistence type="predicted"/>
<dbReference type="AlphaFoldDB" id="A0A151P2Z4"/>
<evidence type="ECO:0000313" key="1">
    <source>
        <dbReference type="EMBL" id="KYO43441.1"/>
    </source>
</evidence>
<evidence type="ECO:0000313" key="2">
    <source>
        <dbReference type="Proteomes" id="UP000050525"/>
    </source>
</evidence>
<dbReference type="EMBL" id="AKHW03001146">
    <property type="protein sequence ID" value="KYO43441.1"/>
    <property type="molecule type" value="Genomic_DNA"/>
</dbReference>
<accession>A0A151P2Z4</accession>
<dbReference type="Proteomes" id="UP000050525">
    <property type="component" value="Unassembled WGS sequence"/>
</dbReference>
<comment type="caution">
    <text evidence="1">The sequence shown here is derived from an EMBL/GenBank/DDBJ whole genome shotgun (WGS) entry which is preliminary data.</text>
</comment>